<protein>
    <recommendedName>
        <fullName evidence="2">HTH cro/C1-type domain-containing protein</fullName>
    </recommendedName>
</protein>
<dbReference type="EMBL" id="AHES01000082">
    <property type="protein sequence ID" value="EOO65510.1"/>
    <property type="molecule type" value="Genomic_DNA"/>
</dbReference>
<dbReference type="SUPFAM" id="SSF47413">
    <property type="entry name" value="lambda repressor-like DNA-binding domains"/>
    <property type="match status" value="1"/>
</dbReference>
<dbReference type="GO" id="GO:0003677">
    <property type="term" value="F:DNA binding"/>
    <property type="evidence" value="ECO:0007669"/>
    <property type="project" value="InterPro"/>
</dbReference>
<dbReference type="InterPro" id="IPR001387">
    <property type="entry name" value="Cro/C1-type_HTH"/>
</dbReference>
<dbReference type="CDD" id="cd00093">
    <property type="entry name" value="HTH_XRE"/>
    <property type="match status" value="1"/>
</dbReference>
<keyword evidence="1" id="KW-0175">Coiled coil</keyword>
<dbReference type="InterPro" id="IPR010982">
    <property type="entry name" value="Lambda_DNA-bd_dom_sf"/>
</dbReference>
<evidence type="ECO:0000259" key="2">
    <source>
        <dbReference type="PROSITE" id="PS50943"/>
    </source>
</evidence>
<dbReference type="PATRIC" id="fig|1053224.3.peg.6136"/>
<dbReference type="SUPFAM" id="SSF48452">
    <property type="entry name" value="TPR-like"/>
    <property type="match status" value="1"/>
</dbReference>
<evidence type="ECO:0000313" key="3">
    <source>
        <dbReference type="EMBL" id="EOO65510.1"/>
    </source>
</evidence>
<organism evidence="3 4">
    <name type="scientific">Bacillus cereus VD021</name>
    <dbReference type="NCBI Taxonomy" id="1053224"/>
    <lineage>
        <taxon>Bacteria</taxon>
        <taxon>Bacillati</taxon>
        <taxon>Bacillota</taxon>
        <taxon>Bacilli</taxon>
        <taxon>Bacillales</taxon>
        <taxon>Bacillaceae</taxon>
        <taxon>Bacillus</taxon>
        <taxon>Bacillus cereus group</taxon>
    </lineage>
</organism>
<evidence type="ECO:0000313" key="4">
    <source>
        <dbReference type="Proteomes" id="UP000014040"/>
    </source>
</evidence>
<dbReference type="AlphaFoldDB" id="R8GY42"/>
<evidence type="ECO:0000256" key="1">
    <source>
        <dbReference type="SAM" id="Coils"/>
    </source>
</evidence>
<sequence length="389" mass="45663">MKRTVNTLPLLQEINVDKKKKKITNEQLAAILNVSKGFISQIFSGTSRITFIDFIEMIGYIYQDEERERHLTFEFCAATSKPLNLCVAMEFASTQREYDLLNFLVQKGLNHRNAMVKECATFYDYLYRRTKGKLTGKELWSAILKEKKKPSFVEIKTLHSLTLMYSFVDMREYNSLLKISPVESHGEDEEKQKCINNEYITRAYDIRIKELQVIAHLMNNNVPIMRKLALECISPELVKDFPAFTASIYHYLGQSFLHEDVNKAIEWVEKAINLLESHKTEKFERNIKEFNKTLDFIKIEAEIDLHTIVPRSMAEMAHLYIRLGREQEAVKILNQRLVESKDESSFPYIYYYLGLATHNKEYFEKSIILFEQHGNRFYAELPKKCLKGL</sequence>
<dbReference type="InterPro" id="IPR011990">
    <property type="entry name" value="TPR-like_helical_dom_sf"/>
</dbReference>
<gene>
    <name evidence="3" type="ORF">IIC_06120</name>
</gene>
<dbReference type="HOGENOM" id="CLU_058187_0_1_9"/>
<proteinExistence type="predicted"/>
<feature type="coiled-coil region" evidence="1">
    <location>
        <begin position="280"/>
        <end position="343"/>
    </location>
</feature>
<feature type="domain" description="HTH cro/C1-type" evidence="2">
    <location>
        <begin position="19"/>
        <end position="50"/>
    </location>
</feature>
<name>R8GY42_BACCE</name>
<reference evidence="3 4" key="1">
    <citation type="submission" date="2012-12" db="EMBL/GenBank/DDBJ databases">
        <title>The Genome Sequence of Bacillus cereus VD021.</title>
        <authorList>
            <consortium name="The Broad Institute Genome Sequencing Platform"/>
            <consortium name="The Broad Institute Genome Sequencing Center for Infectious Disease"/>
            <person name="Feldgarden M."/>
            <person name="Van der Auwera G.A."/>
            <person name="Mahillon J."/>
            <person name="Duprez V."/>
            <person name="Timmery S."/>
            <person name="Mattelet C."/>
            <person name="Dierick K."/>
            <person name="Sun M."/>
            <person name="Yu Z."/>
            <person name="Zhu L."/>
            <person name="Hu X."/>
            <person name="Shank E.B."/>
            <person name="Swiecicka I."/>
            <person name="Hansen B.M."/>
            <person name="Andrup L."/>
            <person name="Walker B."/>
            <person name="Young S.K."/>
            <person name="Zeng Q."/>
            <person name="Gargeya S."/>
            <person name="Fitzgerald M."/>
            <person name="Haas B."/>
            <person name="Abouelleil A."/>
            <person name="Alvarado L."/>
            <person name="Arachchi H.M."/>
            <person name="Berlin A.M."/>
            <person name="Chapman S.B."/>
            <person name="Dewar J."/>
            <person name="Goldberg J."/>
            <person name="Griggs A."/>
            <person name="Gujja S."/>
            <person name="Hansen M."/>
            <person name="Howarth C."/>
            <person name="Imamovic A."/>
            <person name="Larimer J."/>
            <person name="McCowan C."/>
            <person name="Murphy C."/>
            <person name="Neiman D."/>
            <person name="Pearson M."/>
            <person name="Priest M."/>
            <person name="Roberts A."/>
            <person name="Saif S."/>
            <person name="Shea T."/>
            <person name="Sisk P."/>
            <person name="Sykes S."/>
            <person name="Wortman J."/>
            <person name="Nusbaum C."/>
            <person name="Birren B."/>
        </authorList>
    </citation>
    <scope>NUCLEOTIDE SEQUENCE [LARGE SCALE GENOMIC DNA]</scope>
    <source>
        <strain evidence="3 4">VD021</strain>
    </source>
</reference>
<dbReference type="PROSITE" id="PS50943">
    <property type="entry name" value="HTH_CROC1"/>
    <property type="match status" value="1"/>
</dbReference>
<comment type="caution">
    <text evidence="3">The sequence shown here is derived from an EMBL/GenBank/DDBJ whole genome shotgun (WGS) entry which is preliminary data.</text>
</comment>
<dbReference type="Pfam" id="PF22871">
    <property type="entry name" value="AimR"/>
    <property type="match status" value="1"/>
</dbReference>
<dbReference type="Proteomes" id="UP000014040">
    <property type="component" value="Unassembled WGS sequence"/>
</dbReference>
<dbReference type="InterPro" id="IPR047705">
    <property type="entry name" value="AimR-like"/>
</dbReference>
<dbReference type="NCBIfam" id="NF038310">
    <property type="entry name" value="lysogeny_AimR"/>
    <property type="match status" value="1"/>
</dbReference>
<dbReference type="Gene3D" id="1.25.40.10">
    <property type="entry name" value="Tetratricopeptide repeat domain"/>
    <property type="match status" value="1"/>
</dbReference>
<accession>R8GY42</accession>